<dbReference type="Gene3D" id="3.30.70.1280">
    <property type="entry name" value="SP0830-like domains"/>
    <property type="match status" value="1"/>
</dbReference>
<dbReference type="InterPro" id="IPR012545">
    <property type="entry name" value="DUF1697"/>
</dbReference>
<dbReference type="AlphaFoldDB" id="A0A3R9J6V7"/>
<proteinExistence type="predicted"/>
<dbReference type="SUPFAM" id="SSF160379">
    <property type="entry name" value="SP0830-like"/>
    <property type="match status" value="1"/>
</dbReference>
<dbReference type="EMBL" id="RJNM01000008">
    <property type="protein sequence ID" value="RSI70742.1"/>
    <property type="molecule type" value="Genomic_DNA"/>
</dbReference>
<evidence type="ECO:0000313" key="2">
    <source>
        <dbReference type="Proteomes" id="UP000272687"/>
    </source>
</evidence>
<dbReference type="RefSeq" id="WP_125413362.1">
    <property type="nucleotide sequence ID" value="NZ_CAJTEH010000001.1"/>
</dbReference>
<accession>A0A3R9J6V7</accession>
<dbReference type="PANTHER" id="PTHR36439:SF1">
    <property type="entry name" value="DUF1697 DOMAIN-CONTAINING PROTEIN"/>
    <property type="match status" value="1"/>
</dbReference>
<dbReference type="PANTHER" id="PTHR36439">
    <property type="entry name" value="BLL4334 PROTEIN"/>
    <property type="match status" value="1"/>
</dbReference>
<name>A0A3R9J6V7_STROR</name>
<comment type="caution">
    <text evidence="1">The sequence shown here is derived from an EMBL/GenBank/DDBJ whole genome shotgun (WGS) entry which is preliminary data.</text>
</comment>
<reference evidence="1 2" key="1">
    <citation type="submission" date="2018-11" db="EMBL/GenBank/DDBJ databases">
        <title>Species Designations Belie Phenotypic and Genotypic Heterogeneity in Oral Streptococci.</title>
        <authorList>
            <person name="Velsko I."/>
        </authorList>
    </citation>
    <scope>NUCLEOTIDE SEQUENCE [LARGE SCALE GENOMIC DNA]</scope>
    <source>
        <strain evidence="1 2">BCC50</strain>
    </source>
</reference>
<sequence>MEHIILLRGVTPNGKNAIPKMSYLVDILTEAGFQHVRTYLQSGNIILESDLDLEEIRKRVHILIKEKIGADLKMVIKNKNDFEKIVHKNPFKEDYLHDRVHVILYQGLIQSLPLENLKVDYGEEEIYIGDHCLYLYLPRTAKQKKLNTNYLEKLFGVDLTMRKLNVVEKLLTK</sequence>
<gene>
    <name evidence="1" type="ORF">D8860_05370</name>
</gene>
<evidence type="ECO:0008006" key="3">
    <source>
        <dbReference type="Google" id="ProtNLM"/>
    </source>
</evidence>
<organism evidence="1 2">
    <name type="scientific">Streptococcus oralis</name>
    <dbReference type="NCBI Taxonomy" id="1303"/>
    <lineage>
        <taxon>Bacteria</taxon>
        <taxon>Bacillati</taxon>
        <taxon>Bacillota</taxon>
        <taxon>Bacilli</taxon>
        <taxon>Lactobacillales</taxon>
        <taxon>Streptococcaceae</taxon>
        <taxon>Streptococcus</taxon>
    </lineage>
</organism>
<dbReference type="Proteomes" id="UP000272687">
    <property type="component" value="Unassembled WGS sequence"/>
</dbReference>
<protein>
    <recommendedName>
        <fullName evidence="3">DUF1697 domain-containing protein</fullName>
    </recommendedName>
</protein>
<dbReference type="PIRSF" id="PIRSF008502">
    <property type="entry name" value="UCP008502"/>
    <property type="match status" value="1"/>
</dbReference>
<dbReference type="Pfam" id="PF08002">
    <property type="entry name" value="DUF1697"/>
    <property type="match status" value="1"/>
</dbReference>
<evidence type="ECO:0000313" key="1">
    <source>
        <dbReference type="EMBL" id="RSI70742.1"/>
    </source>
</evidence>